<gene>
    <name evidence="1" type="ORF">A2150_03185</name>
</gene>
<evidence type="ECO:0000313" key="2">
    <source>
        <dbReference type="Proteomes" id="UP000177925"/>
    </source>
</evidence>
<dbReference type="AlphaFoldDB" id="A0A1F6TIF9"/>
<dbReference type="NCBIfam" id="TIGR02281">
    <property type="entry name" value="clan_AA_DTGA"/>
    <property type="match status" value="1"/>
</dbReference>
<dbReference type="Proteomes" id="UP000177925">
    <property type="component" value="Unassembled WGS sequence"/>
</dbReference>
<evidence type="ECO:0008006" key="3">
    <source>
        <dbReference type="Google" id="ProtNLM"/>
    </source>
</evidence>
<dbReference type="STRING" id="1817758.A2150_03185"/>
<organism evidence="1 2">
    <name type="scientific">Candidatus Muproteobacteria bacterium RBG_16_64_11</name>
    <dbReference type="NCBI Taxonomy" id="1817758"/>
    <lineage>
        <taxon>Bacteria</taxon>
        <taxon>Pseudomonadati</taxon>
        <taxon>Pseudomonadota</taxon>
        <taxon>Candidatus Muproteobacteria</taxon>
    </lineage>
</organism>
<sequence>MLSRIIYILLLCPLPLYAVDNIALHALFKDKAILHVDGARRVLVTGETSPEGVRLIDTDTRTDEAVVEIGGKRETLKMGVVISSFQGGAPAGVTLWADSQGFFIAQGSINGQAVAFLVDTGANTVALNGALAQRLGLDHKKKGQASVVTTASGNVRARRVLLDSVKVGEIVQRNVEAVVLEGAQPSTPLLGMSFLNAMEMRRDGNKMELIKKY</sequence>
<reference evidence="1 2" key="1">
    <citation type="journal article" date="2016" name="Nat. Commun.">
        <title>Thousands of microbial genomes shed light on interconnected biogeochemical processes in an aquifer system.</title>
        <authorList>
            <person name="Anantharaman K."/>
            <person name="Brown C.T."/>
            <person name="Hug L.A."/>
            <person name="Sharon I."/>
            <person name="Castelle C.J."/>
            <person name="Probst A.J."/>
            <person name="Thomas B.C."/>
            <person name="Singh A."/>
            <person name="Wilkins M.J."/>
            <person name="Karaoz U."/>
            <person name="Brodie E.L."/>
            <person name="Williams K.H."/>
            <person name="Hubbard S.S."/>
            <person name="Banfield J.F."/>
        </authorList>
    </citation>
    <scope>NUCLEOTIDE SEQUENCE [LARGE SCALE GENOMIC DNA]</scope>
</reference>
<dbReference type="EMBL" id="MFSS01000008">
    <property type="protein sequence ID" value="OGI44904.1"/>
    <property type="molecule type" value="Genomic_DNA"/>
</dbReference>
<comment type="caution">
    <text evidence="1">The sequence shown here is derived from an EMBL/GenBank/DDBJ whole genome shotgun (WGS) entry which is preliminary data.</text>
</comment>
<dbReference type="InterPro" id="IPR011969">
    <property type="entry name" value="Clan_AA_Asp_peptidase_C"/>
</dbReference>
<dbReference type="InterPro" id="IPR021109">
    <property type="entry name" value="Peptidase_aspartic_dom_sf"/>
</dbReference>
<dbReference type="CDD" id="cd05483">
    <property type="entry name" value="retropepsin_like_bacteria"/>
    <property type="match status" value="1"/>
</dbReference>
<accession>A0A1F6TIF9</accession>
<dbReference type="Pfam" id="PF13975">
    <property type="entry name" value="gag-asp_proteas"/>
    <property type="match status" value="1"/>
</dbReference>
<dbReference type="SUPFAM" id="SSF50630">
    <property type="entry name" value="Acid proteases"/>
    <property type="match status" value="1"/>
</dbReference>
<evidence type="ECO:0000313" key="1">
    <source>
        <dbReference type="EMBL" id="OGI44904.1"/>
    </source>
</evidence>
<protein>
    <recommendedName>
        <fullName evidence="3">Aspartyl protease</fullName>
    </recommendedName>
</protein>
<name>A0A1F6TIF9_9PROT</name>
<dbReference type="Gene3D" id="2.40.70.10">
    <property type="entry name" value="Acid Proteases"/>
    <property type="match status" value="1"/>
</dbReference>
<proteinExistence type="predicted"/>
<dbReference type="InterPro" id="IPR034122">
    <property type="entry name" value="Retropepsin-like_bacterial"/>
</dbReference>